<dbReference type="PROSITE" id="PS51186">
    <property type="entry name" value="GNAT"/>
    <property type="match status" value="1"/>
</dbReference>
<dbReference type="RefSeq" id="WP_143027140.1">
    <property type="nucleotide sequence ID" value="NZ_FNAP01000005.1"/>
</dbReference>
<accession>A0A1G7BXT3</accession>
<reference evidence="3 4" key="1">
    <citation type="submission" date="2016-10" db="EMBL/GenBank/DDBJ databases">
        <authorList>
            <person name="de Groot N.N."/>
        </authorList>
    </citation>
    <scope>NUCLEOTIDE SEQUENCE [LARGE SCALE GENOMIC DNA]</scope>
    <source>
        <strain evidence="3 4">ATCC 700224</strain>
    </source>
</reference>
<dbReference type="STRING" id="69960.SAMN05421720_105221"/>
<feature type="domain" description="N-acetyltransferase" evidence="2">
    <location>
        <begin position="49"/>
        <end position="201"/>
    </location>
</feature>
<gene>
    <name evidence="3" type="ORF">SAMN05421720_105221</name>
</gene>
<name>A0A1G7BXT3_9PROT</name>
<keyword evidence="4" id="KW-1185">Reference proteome</keyword>
<organism evidence="3 4">
    <name type="scientific">Rhodospira trueperi</name>
    <dbReference type="NCBI Taxonomy" id="69960"/>
    <lineage>
        <taxon>Bacteria</taxon>
        <taxon>Pseudomonadati</taxon>
        <taxon>Pseudomonadota</taxon>
        <taxon>Alphaproteobacteria</taxon>
        <taxon>Rhodospirillales</taxon>
        <taxon>Rhodospirillaceae</taxon>
        <taxon>Rhodospira</taxon>
    </lineage>
</organism>
<evidence type="ECO:0000259" key="2">
    <source>
        <dbReference type="PROSITE" id="PS51186"/>
    </source>
</evidence>
<proteinExistence type="predicted"/>
<dbReference type="Gene3D" id="3.40.630.30">
    <property type="match status" value="1"/>
</dbReference>
<dbReference type="Proteomes" id="UP000199412">
    <property type="component" value="Unassembled WGS sequence"/>
</dbReference>
<dbReference type="InterPro" id="IPR016181">
    <property type="entry name" value="Acyl_CoA_acyltransferase"/>
</dbReference>
<protein>
    <recommendedName>
        <fullName evidence="2">N-acetyltransferase domain-containing protein</fullName>
    </recommendedName>
</protein>
<evidence type="ECO:0000313" key="4">
    <source>
        <dbReference type="Proteomes" id="UP000199412"/>
    </source>
</evidence>
<evidence type="ECO:0000256" key="1">
    <source>
        <dbReference type="SAM" id="MobiDB-lite"/>
    </source>
</evidence>
<dbReference type="Pfam" id="PF00583">
    <property type="entry name" value="Acetyltransf_1"/>
    <property type="match status" value="1"/>
</dbReference>
<feature type="region of interest" description="Disordered" evidence="1">
    <location>
        <begin position="203"/>
        <end position="222"/>
    </location>
</feature>
<dbReference type="GO" id="GO:0016747">
    <property type="term" value="F:acyltransferase activity, transferring groups other than amino-acyl groups"/>
    <property type="evidence" value="ECO:0007669"/>
    <property type="project" value="InterPro"/>
</dbReference>
<dbReference type="EMBL" id="FNAP01000005">
    <property type="protein sequence ID" value="SDE31908.1"/>
    <property type="molecule type" value="Genomic_DNA"/>
</dbReference>
<sequence>MSRFRKKSLSDFFGRALAQFRHKVIGSEVLAEVRVDLYSKTSQGRYAGVTIEQITDSNLNRVTSTYPGKTTFCRERLKRDGLDGWLLLNNDEVIGYIWIARKSFFENYMNMEVELKDDEIYGFDFLVSKDRRSGFLANHAAWAVMRHYYEAGYKTLFSYINVENKKAVAFHSYLGSRDTLEGVKIIRLFRKPVLTRKITRNTPVIARPRQRKHPNQTATQVP</sequence>
<dbReference type="InterPro" id="IPR000182">
    <property type="entry name" value="GNAT_dom"/>
</dbReference>
<dbReference type="AlphaFoldDB" id="A0A1G7BXT3"/>
<evidence type="ECO:0000313" key="3">
    <source>
        <dbReference type="EMBL" id="SDE31908.1"/>
    </source>
</evidence>
<dbReference type="SUPFAM" id="SSF55729">
    <property type="entry name" value="Acyl-CoA N-acyltransferases (Nat)"/>
    <property type="match status" value="1"/>
</dbReference>